<dbReference type="AlphaFoldDB" id="A0AAQ4CUK1"/>
<evidence type="ECO:0000313" key="2">
    <source>
        <dbReference type="Proteomes" id="UP001319921"/>
    </source>
</evidence>
<reference evidence="1 2" key="1">
    <citation type="journal article" date="2022" name="Microbiol. Resour. Announc.">
        <title>Complete Genome Sequence of the Hyperthermophilic and Acidophilic Archaeon Saccharolobus caldissimus Strain HS-3T.</title>
        <authorList>
            <person name="Sakai H.D."/>
            <person name="Kurosawa N."/>
        </authorList>
    </citation>
    <scope>NUCLEOTIDE SEQUENCE [LARGE SCALE GENOMIC DNA]</scope>
    <source>
        <strain evidence="1 2">JCM32116</strain>
    </source>
</reference>
<dbReference type="SUPFAM" id="SSF53335">
    <property type="entry name" value="S-adenosyl-L-methionine-dependent methyltransferases"/>
    <property type="match status" value="1"/>
</dbReference>
<dbReference type="EMBL" id="AP025226">
    <property type="protein sequence ID" value="BDB99482.1"/>
    <property type="molecule type" value="Genomic_DNA"/>
</dbReference>
<dbReference type="Gene3D" id="3.40.50.150">
    <property type="entry name" value="Vaccinia Virus protein VP39"/>
    <property type="match status" value="1"/>
</dbReference>
<organism evidence="1 2">
    <name type="scientific">Saccharolobus caldissimus</name>
    <dbReference type="NCBI Taxonomy" id="1702097"/>
    <lineage>
        <taxon>Archaea</taxon>
        <taxon>Thermoproteota</taxon>
        <taxon>Thermoprotei</taxon>
        <taxon>Sulfolobales</taxon>
        <taxon>Sulfolobaceae</taxon>
        <taxon>Saccharolobus</taxon>
    </lineage>
</organism>
<accession>A0AAQ4CUK1</accession>
<dbReference type="GO" id="GO:0032259">
    <property type="term" value="P:methylation"/>
    <property type="evidence" value="ECO:0007669"/>
    <property type="project" value="UniProtKB-KW"/>
</dbReference>
<dbReference type="GeneID" id="68867216"/>
<evidence type="ECO:0000313" key="1">
    <source>
        <dbReference type="EMBL" id="BDB99482.1"/>
    </source>
</evidence>
<dbReference type="Proteomes" id="UP001319921">
    <property type="component" value="Chromosome"/>
</dbReference>
<dbReference type="CDD" id="cd02440">
    <property type="entry name" value="AdoMet_MTases"/>
    <property type="match status" value="1"/>
</dbReference>
<dbReference type="RefSeq" id="WP_229569793.1">
    <property type="nucleotide sequence ID" value="NZ_AP025226.1"/>
</dbReference>
<keyword evidence="1" id="KW-0489">Methyltransferase</keyword>
<proteinExistence type="predicted"/>
<keyword evidence="1" id="KW-0808">Transferase</keyword>
<dbReference type="GO" id="GO:0008168">
    <property type="term" value="F:methyltransferase activity"/>
    <property type="evidence" value="ECO:0007669"/>
    <property type="project" value="UniProtKB-KW"/>
</dbReference>
<dbReference type="InterPro" id="IPR029063">
    <property type="entry name" value="SAM-dependent_MTases_sf"/>
</dbReference>
<protein>
    <submittedName>
        <fullName evidence="1">Methyltransferase type 12</fullName>
    </submittedName>
</protein>
<keyword evidence="2" id="KW-1185">Reference proteome</keyword>
<sequence>MDLSNIEKVLELIEWPEDIDTEKGRERFQYAIRSFRNLDFPQKKYVILEVAGGSGIGSIALAKSLMERNCEISKLVITDIREKILEKTREFSKRELGFEAETYVIDAKDIHKLGIKADIVLMYGNSHATFSTLDMIKFLSSASLSLKDDGILLIQGTNMFLAYIINMGYKYVLSERATDDKVLISVHGGYDEIRGMFKRIFIDLVSRAKADVEIKFWDFAEILGLCKIFFKEAILEKIEPYKGIVICKYPKINIKPEDID</sequence>
<gene>
    <name evidence="1" type="ORF">SACC_24990</name>
</gene>
<name>A0AAQ4CUK1_9CREN</name>
<dbReference type="KEGG" id="scas:SACC_24990"/>